<dbReference type="AlphaFoldDB" id="A0AAN7BDC9"/>
<dbReference type="Pfam" id="PF14518">
    <property type="entry name" value="Haem_oxygenas_2"/>
    <property type="match status" value="1"/>
</dbReference>
<protein>
    <submittedName>
        <fullName evidence="2">Uncharacterized protein</fullName>
    </submittedName>
</protein>
<gene>
    <name evidence="2" type="ORF">QBC37DRAFT_382422</name>
</gene>
<reference evidence="2" key="1">
    <citation type="journal article" date="2023" name="Mol. Phylogenet. Evol.">
        <title>Genome-scale phylogeny and comparative genomics of the fungal order Sordariales.</title>
        <authorList>
            <person name="Hensen N."/>
            <person name="Bonometti L."/>
            <person name="Westerberg I."/>
            <person name="Brannstrom I.O."/>
            <person name="Guillou S."/>
            <person name="Cros-Aarteil S."/>
            <person name="Calhoun S."/>
            <person name="Haridas S."/>
            <person name="Kuo A."/>
            <person name="Mondo S."/>
            <person name="Pangilinan J."/>
            <person name="Riley R."/>
            <person name="LaButti K."/>
            <person name="Andreopoulos B."/>
            <person name="Lipzen A."/>
            <person name="Chen C."/>
            <person name="Yan M."/>
            <person name="Daum C."/>
            <person name="Ng V."/>
            <person name="Clum A."/>
            <person name="Steindorff A."/>
            <person name="Ohm R.A."/>
            <person name="Martin F."/>
            <person name="Silar P."/>
            <person name="Natvig D.O."/>
            <person name="Lalanne C."/>
            <person name="Gautier V."/>
            <person name="Ament-Velasquez S.L."/>
            <person name="Kruys A."/>
            <person name="Hutchinson M.I."/>
            <person name="Powell A.J."/>
            <person name="Barry K."/>
            <person name="Miller A.N."/>
            <person name="Grigoriev I.V."/>
            <person name="Debuchy R."/>
            <person name="Gladieux P."/>
            <person name="Hiltunen Thoren M."/>
            <person name="Johannesson H."/>
        </authorList>
    </citation>
    <scope>NUCLEOTIDE SEQUENCE</scope>
    <source>
        <strain evidence="2">PSN293</strain>
    </source>
</reference>
<sequence length="759" mass="84992">MMDFIVVHSSFLPGVPVVVPALLVAASALFFLSQILQAKPRPPQLRVDFTPDSKPKSQGNGPTGSRRIEKTARRVDVYKEVYYKVQNLEDYPEILPTARKLLSSLLEEGLILARFKHRARSILDLPRYDPTALDKFLEAERHDILDEFEAYVRDRKSGSRPSLYKTPKDAAERLKRNAPLNLVDGAWIARVHKITTPFVLRPVTRSLWQTLSEELGDGDVEKNHVVLYKQLLESVHVHLPDGDSPDFIDQEKAGINDQVAWRSAVGQLLVSLFPHDFLPEILGFNLHFESLATADLKAAHDLPEFGISPYYYALHISIDNADSGHSAMALDAIIRLMEIIKDNPGLPGYDLESTWKRIQAGYLLSQSINEDETIDDYHDKVADLLYRKAKLSGRIHCSSRAKIGGRALPSWFSFPHSPFDGLSDHEEGDVWKEEFLTTLADSKPWVYRGNSAKSMLMHSLSWKGKMFGAFTHSETELMRTWIDSLPSKDDSLPGGMYCRRVGTKANNNNLFSALQSDAATSHPVFIPHQKEWSPCKIIITPGFISRAPLAATTNLRLSLPVNLDAFLALWFAHPCLLENTVSSPYQTTTKLAALSLQILRADLGYLSDNSGIAGMDQQLHRQRQTPDLVSLGLEIIRRRQLFEPGCLKDVLEGSSCKQSPERSEGRDFAYDMLDWAMRPKRNGVFLLGLARGFLDLEVWVAGREELLGRQGRAALGRIVERKAEAFEAVLEDLEGTGRLGEFVAGYEAARGEIEKALGA</sequence>
<dbReference type="EMBL" id="MU858047">
    <property type="protein sequence ID" value="KAK4219669.1"/>
    <property type="molecule type" value="Genomic_DNA"/>
</dbReference>
<name>A0AAN7BDC9_9PEZI</name>
<dbReference type="Proteomes" id="UP001301769">
    <property type="component" value="Unassembled WGS sequence"/>
</dbReference>
<evidence type="ECO:0000313" key="2">
    <source>
        <dbReference type="EMBL" id="KAK4219669.1"/>
    </source>
</evidence>
<dbReference type="Gene3D" id="1.20.910.10">
    <property type="entry name" value="Heme oxygenase-like"/>
    <property type="match status" value="1"/>
</dbReference>
<keyword evidence="3" id="KW-1185">Reference proteome</keyword>
<reference evidence="2" key="2">
    <citation type="submission" date="2023-05" db="EMBL/GenBank/DDBJ databases">
        <authorList>
            <consortium name="Lawrence Berkeley National Laboratory"/>
            <person name="Steindorff A."/>
            <person name="Hensen N."/>
            <person name="Bonometti L."/>
            <person name="Westerberg I."/>
            <person name="Brannstrom I.O."/>
            <person name="Guillou S."/>
            <person name="Cros-Aarteil S."/>
            <person name="Calhoun S."/>
            <person name="Haridas S."/>
            <person name="Kuo A."/>
            <person name="Mondo S."/>
            <person name="Pangilinan J."/>
            <person name="Riley R."/>
            <person name="Labutti K."/>
            <person name="Andreopoulos B."/>
            <person name="Lipzen A."/>
            <person name="Chen C."/>
            <person name="Yanf M."/>
            <person name="Daum C."/>
            <person name="Ng V."/>
            <person name="Clum A."/>
            <person name="Ohm R."/>
            <person name="Martin F."/>
            <person name="Silar P."/>
            <person name="Natvig D."/>
            <person name="Lalanne C."/>
            <person name="Gautier V."/>
            <person name="Ament-Velasquez S.L."/>
            <person name="Kruys A."/>
            <person name="Hutchinson M.I."/>
            <person name="Powell A.J."/>
            <person name="Barry K."/>
            <person name="Miller A.N."/>
            <person name="Grigoriev I.V."/>
            <person name="Debuchy R."/>
            <person name="Gladieux P."/>
            <person name="Thoren M.H."/>
            <person name="Johannesson H."/>
        </authorList>
    </citation>
    <scope>NUCLEOTIDE SEQUENCE</scope>
    <source>
        <strain evidence="2">PSN293</strain>
    </source>
</reference>
<feature type="region of interest" description="Disordered" evidence="1">
    <location>
        <begin position="44"/>
        <end position="69"/>
    </location>
</feature>
<accession>A0AAN7BDC9</accession>
<evidence type="ECO:0000256" key="1">
    <source>
        <dbReference type="SAM" id="MobiDB-lite"/>
    </source>
</evidence>
<dbReference type="SMART" id="SM01236">
    <property type="entry name" value="Haem_oxygenase_2"/>
    <property type="match status" value="1"/>
</dbReference>
<proteinExistence type="predicted"/>
<organism evidence="2 3">
    <name type="scientific">Rhypophila decipiens</name>
    <dbReference type="NCBI Taxonomy" id="261697"/>
    <lineage>
        <taxon>Eukaryota</taxon>
        <taxon>Fungi</taxon>
        <taxon>Dikarya</taxon>
        <taxon>Ascomycota</taxon>
        <taxon>Pezizomycotina</taxon>
        <taxon>Sordariomycetes</taxon>
        <taxon>Sordariomycetidae</taxon>
        <taxon>Sordariales</taxon>
        <taxon>Naviculisporaceae</taxon>
        <taxon>Rhypophila</taxon>
    </lineage>
</organism>
<comment type="caution">
    <text evidence="2">The sequence shown here is derived from an EMBL/GenBank/DDBJ whole genome shotgun (WGS) entry which is preliminary data.</text>
</comment>
<evidence type="ECO:0000313" key="3">
    <source>
        <dbReference type="Proteomes" id="UP001301769"/>
    </source>
</evidence>
<dbReference type="InterPro" id="IPR016084">
    <property type="entry name" value="Haem_Oase-like_multi-hlx"/>
</dbReference>